<dbReference type="Gene3D" id="1.10.510.10">
    <property type="entry name" value="Transferase(Phosphotransferase) domain 1"/>
    <property type="match status" value="1"/>
</dbReference>
<comment type="caution">
    <text evidence="2">The sequence shown here is derived from an EMBL/GenBank/DDBJ whole genome shotgun (WGS) entry which is preliminary data.</text>
</comment>
<dbReference type="AlphaFoldDB" id="A0A9N9PPA6"/>
<dbReference type="PROSITE" id="PS50011">
    <property type="entry name" value="PROTEIN_KINASE_DOM"/>
    <property type="match status" value="1"/>
</dbReference>
<evidence type="ECO:0000313" key="3">
    <source>
        <dbReference type="Proteomes" id="UP000696280"/>
    </source>
</evidence>
<name>A0A9N9PPA6_9HELO</name>
<reference evidence="2" key="1">
    <citation type="submission" date="2021-07" db="EMBL/GenBank/DDBJ databases">
        <authorList>
            <person name="Durling M."/>
        </authorList>
    </citation>
    <scope>NUCLEOTIDE SEQUENCE</scope>
</reference>
<dbReference type="Proteomes" id="UP000696280">
    <property type="component" value="Unassembled WGS sequence"/>
</dbReference>
<dbReference type="InterPro" id="IPR011009">
    <property type="entry name" value="Kinase-like_dom_sf"/>
</dbReference>
<organism evidence="2 3">
    <name type="scientific">Hymenoscyphus fraxineus</name>
    <dbReference type="NCBI Taxonomy" id="746836"/>
    <lineage>
        <taxon>Eukaryota</taxon>
        <taxon>Fungi</taxon>
        <taxon>Dikarya</taxon>
        <taxon>Ascomycota</taxon>
        <taxon>Pezizomycotina</taxon>
        <taxon>Leotiomycetes</taxon>
        <taxon>Helotiales</taxon>
        <taxon>Helotiaceae</taxon>
        <taxon>Hymenoscyphus</taxon>
    </lineage>
</organism>
<accession>A0A9N9PPA6</accession>
<proteinExistence type="predicted"/>
<dbReference type="InterPro" id="IPR000719">
    <property type="entry name" value="Prot_kinase_dom"/>
</dbReference>
<protein>
    <recommendedName>
        <fullName evidence="1">Protein kinase domain-containing protein</fullName>
    </recommendedName>
</protein>
<gene>
    <name evidence="2" type="ORF">HYFRA_00006317</name>
</gene>
<sequence length="457" mass="52078">MGDQDELNALDVSGEWIWGNDLEMIVYAQAYGQGQTLIFRFTINPEAKSSLATRIVNCYHDRTVDNEFHTFPDRPSMRSPLWLAVATVWVECSECVDIADLDVIIDVYDFKPGELPKVQWALFQDPLFNDYVELLSSPGQLSFGKSVSTVDLKDLVRLQQLGGRGSHIYVQIDFRTFLFDYESGHIKEDIQYYYKSLNLLANMPPHPNIMKPAQILVTVSRSGDDRPIVCGSLYPFLQNGTFASHIQMNKAQWCYEMASAIAHTHLVAHTYHMDIKPGNFRLDDNNNLVLIDWEQNDALVTTAAPEVDGTWDVEQTGEGETSTLQYKEYSGPKRRNMPLTTPGDKGWNTWNVFLEWSKSCPIALELAEVFSLGPSMWMLLEQTDMEVFDDVENAEEVVVNWKSSDDISESWKETVRKCLQVDPNDRIGSTELVAFWDCERRKLRSGQVLGGQEKLLD</sequence>
<dbReference type="GO" id="GO:0005524">
    <property type="term" value="F:ATP binding"/>
    <property type="evidence" value="ECO:0007669"/>
    <property type="project" value="InterPro"/>
</dbReference>
<dbReference type="SUPFAM" id="SSF56112">
    <property type="entry name" value="Protein kinase-like (PK-like)"/>
    <property type="match status" value="1"/>
</dbReference>
<feature type="domain" description="Protein kinase" evidence="1">
    <location>
        <begin position="132"/>
        <end position="443"/>
    </location>
</feature>
<dbReference type="OrthoDB" id="4062651at2759"/>
<dbReference type="GO" id="GO:0004672">
    <property type="term" value="F:protein kinase activity"/>
    <property type="evidence" value="ECO:0007669"/>
    <property type="project" value="InterPro"/>
</dbReference>
<dbReference type="SMART" id="SM00220">
    <property type="entry name" value="S_TKc"/>
    <property type="match status" value="1"/>
</dbReference>
<evidence type="ECO:0000259" key="1">
    <source>
        <dbReference type="PROSITE" id="PS50011"/>
    </source>
</evidence>
<keyword evidence="3" id="KW-1185">Reference proteome</keyword>
<evidence type="ECO:0000313" key="2">
    <source>
        <dbReference type="EMBL" id="CAG8961774.1"/>
    </source>
</evidence>
<dbReference type="EMBL" id="CAJVRL010000115">
    <property type="protein sequence ID" value="CAG8961774.1"/>
    <property type="molecule type" value="Genomic_DNA"/>
</dbReference>